<protein>
    <submittedName>
        <fullName evidence="2">DUF3987 domain-containing protein</fullName>
    </submittedName>
</protein>
<dbReference type="InterPro" id="IPR039459">
    <property type="entry name" value="RepB-like_DNA_primase_dom"/>
</dbReference>
<dbReference type="Pfam" id="PF16793">
    <property type="entry name" value="RepB_primase"/>
    <property type="match status" value="1"/>
</dbReference>
<dbReference type="GO" id="GO:0008270">
    <property type="term" value="F:zinc ion binding"/>
    <property type="evidence" value="ECO:0007669"/>
    <property type="project" value="InterPro"/>
</dbReference>
<sequence length="817" mass="91540">MTTPLIDRNEMEYMLDFLGQCESFTFQTLADHADHKDKTLVKTVSGTLAQCYSLLARNNEQGAGVFVTVNQTDGKGRKTENIIRVRALFVDFDTVNMERVGDLVNLDLPPNMVIESSKGKHHAYWVLDKNSNIPLDQFTALQKRLIAYFLDDGVDKGIHDLPRIMRLAGFKHQKGEAFITRVAHVDKRHYTAEEVINFVQSLPVQKIEEKEKPIARQAQPTLNTLSIIPLSFEQAKSQANGQWHEIFRKLGYVLPTNQNEHAPCPMCGGKDRFRFDNQGGNGSFICGQGADNATIGGDGFDLLVHGGMNKAQALQAVNGVLASMGLLSQSSVGNTNTWQAIIPLSKNISKATPFPIQELPTIVREASEAIAQYVQAPIAMAVMCVLGTLSHLAQAEVNAPKPVDLNGQGEPCSLFLVTEGGSGSRKSSCKVMADKVLKEIDFRRNQSYQEELQAWKQKYASKKVKADREEFLASNPQPQDPRTLFNDITFESLAGLYIDGVVRDGSINTDEAAQFFGGHSMKSDTANSVLGGFTKLFDDGFVQRQRSKSNENGSGSAYGVRLTFNLQGQREILNKELKDPIKREQGFLPRFLFTAPDSLAGARQQDIAFRAQSEQMYKDPRLTRYWERCKELANADGIPRVLDDTGMIDMFKRRVIQFDTEAYQIDLDFYNECESNQAKGKPYESIKPFASRASQLARRLATVLAYFEGEQFITASIMKSACSVVRHSLAEWIRYADLETNETTPSQKLWEWLAKQKDFKIMRSKLQTSAPIAVRKNKDVLNLALQELEDCNYIKNISINGKQYIEKIQPSKNLLIC</sequence>
<dbReference type="AlphaFoldDB" id="A0A498CWK7"/>
<name>A0A498CWK7_9GAMM</name>
<dbReference type="SMART" id="SM00778">
    <property type="entry name" value="Prim_Zn_Ribbon"/>
    <property type="match status" value="1"/>
</dbReference>
<dbReference type="InterPro" id="IPR025048">
    <property type="entry name" value="DUF3987"/>
</dbReference>
<comment type="caution">
    <text evidence="2">The sequence shown here is derived from an EMBL/GenBank/DDBJ whole genome shotgun (WGS) entry which is preliminary data.</text>
</comment>
<dbReference type="InterPro" id="IPR013237">
    <property type="entry name" value="Phage_T7_Gp4_N"/>
</dbReference>
<reference evidence="2 3" key="1">
    <citation type="submission" date="2018-09" db="EMBL/GenBank/DDBJ databases">
        <title>The draft genome of Acinetobacter sp. strains.</title>
        <authorList>
            <person name="Qin J."/>
            <person name="Feng Y."/>
            <person name="Zong Z."/>
        </authorList>
    </citation>
    <scope>NUCLEOTIDE SEQUENCE [LARGE SCALE GENOMIC DNA]</scope>
    <source>
        <strain evidence="2 3">WCHAc060003</strain>
    </source>
</reference>
<proteinExistence type="predicted"/>
<evidence type="ECO:0000313" key="3">
    <source>
        <dbReference type="Proteomes" id="UP000267166"/>
    </source>
</evidence>
<dbReference type="Pfam" id="PF08273">
    <property type="entry name" value="Zn_Ribbon_Prim"/>
    <property type="match status" value="1"/>
</dbReference>
<dbReference type="GO" id="GO:0004386">
    <property type="term" value="F:helicase activity"/>
    <property type="evidence" value="ECO:0007669"/>
    <property type="project" value="InterPro"/>
</dbReference>
<evidence type="ECO:0000313" key="2">
    <source>
        <dbReference type="EMBL" id="RLL32943.1"/>
    </source>
</evidence>
<feature type="domain" description="DNA primase/helicase Gp4 N-terminal Bacteriophage T7-like" evidence="1">
    <location>
        <begin position="259"/>
        <end position="300"/>
    </location>
</feature>
<gene>
    <name evidence="2" type="ORF">D9K80_13620</name>
</gene>
<dbReference type="EMBL" id="RCHD01000036">
    <property type="protein sequence ID" value="RLL32943.1"/>
    <property type="molecule type" value="Genomic_DNA"/>
</dbReference>
<dbReference type="RefSeq" id="WP_121594723.1">
    <property type="nucleotide sequence ID" value="NZ_RCHD01000036.1"/>
</dbReference>
<accession>A0A498CWK7</accession>
<dbReference type="Pfam" id="PF13148">
    <property type="entry name" value="DUF3987"/>
    <property type="match status" value="1"/>
</dbReference>
<dbReference type="Proteomes" id="UP000267166">
    <property type="component" value="Unassembled WGS sequence"/>
</dbReference>
<dbReference type="Gene3D" id="3.30.70.1790">
    <property type="entry name" value="RepB DNA-primase, N-terminal domain"/>
    <property type="match status" value="1"/>
</dbReference>
<evidence type="ECO:0000259" key="1">
    <source>
        <dbReference type="SMART" id="SM00778"/>
    </source>
</evidence>
<organism evidence="2 3">
    <name type="scientific">Acinetobacter cumulans</name>
    <dbReference type="NCBI Taxonomy" id="2136182"/>
    <lineage>
        <taxon>Bacteria</taxon>
        <taxon>Pseudomonadati</taxon>
        <taxon>Pseudomonadota</taxon>
        <taxon>Gammaproteobacteria</taxon>
        <taxon>Moraxellales</taxon>
        <taxon>Moraxellaceae</taxon>
        <taxon>Acinetobacter</taxon>
    </lineage>
</organism>